<evidence type="ECO:0000256" key="1">
    <source>
        <dbReference type="ARBA" id="ARBA00004328"/>
    </source>
</evidence>
<comment type="similarity">
    <text evidence="2">Belongs to the poxviridae DNA-directed RNA polymerase 35 kDa subunit family.</text>
</comment>
<organism evidence="12">
    <name type="scientific">Vaccinia virus</name>
    <name type="common">VACV</name>
    <name type="synonym">Orthopoxvirus vaccinia</name>
    <dbReference type="NCBI Taxonomy" id="10245"/>
    <lineage>
        <taxon>Viruses</taxon>
        <taxon>Varidnaviria</taxon>
        <taxon>Bamfordvirae</taxon>
        <taxon>Nucleocytoviricota</taxon>
        <taxon>Pokkesviricetes</taxon>
        <taxon>Chitovirales</taxon>
        <taxon>Poxviridae</taxon>
        <taxon>Chordopoxvirinae</taxon>
        <taxon>Orthopoxvirus</taxon>
    </lineage>
</organism>
<dbReference type="GO" id="GO:0044423">
    <property type="term" value="C:virion component"/>
    <property type="evidence" value="ECO:0007669"/>
    <property type="project" value="UniProtKB-KW"/>
</dbReference>
<comment type="subcellular location">
    <subcellularLocation>
        <location evidence="1">Virion</location>
    </subcellularLocation>
</comment>
<evidence type="ECO:0000256" key="2">
    <source>
        <dbReference type="ARBA" id="ARBA00010538"/>
    </source>
</evidence>
<dbReference type="GO" id="GO:0019083">
    <property type="term" value="P:viral transcription"/>
    <property type="evidence" value="ECO:0007669"/>
    <property type="project" value="InterPro"/>
</dbReference>
<keyword evidence="9" id="KW-0804">Transcription</keyword>
<keyword evidence="7" id="KW-0548">Nucleotidyltransferase</keyword>
<dbReference type="GO" id="GO:0003677">
    <property type="term" value="F:DNA binding"/>
    <property type="evidence" value="ECO:0007669"/>
    <property type="project" value="InterPro"/>
</dbReference>
<protein>
    <recommendedName>
        <fullName evidence="4">DNA-directed RNA polymerase 35 kDa subunit</fullName>
        <ecNumber evidence="3">2.7.7.6</ecNumber>
    </recommendedName>
</protein>
<dbReference type="InterPro" id="IPR005059">
    <property type="entry name" value="DNA-dir_RNA_pol_35kDa_poxviral"/>
</dbReference>
<reference evidence="12" key="1">
    <citation type="journal article" date="2018" name="Emerg. Infect. Dis.">
        <title>Ocular Vaccinia Infection in Dairy Worker, Brazil.</title>
        <authorList>
            <person name="Teixeira Lima M."/>
            <person name="Pereira Oliveira G."/>
            <person name="Bretas de Oliveira D."/>
            <person name="Mesquita Vaz S."/>
            <person name="de Souza Trindade G."/>
            <person name="Santos Abrahao J."/>
            <person name="Geessien Kroon E."/>
        </authorList>
    </citation>
    <scope>NUCLEOTIDE SEQUENCE [LARGE SCALE GENOMIC DNA]</scope>
    <source>
        <strain evidence="12">CEyV1</strain>
    </source>
</reference>
<dbReference type="GO" id="GO:0000428">
    <property type="term" value="C:DNA-directed RNA polymerase complex"/>
    <property type="evidence" value="ECO:0007669"/>
    <property type="project" value="UniProtKB-KW"/>
</dbReference>
<dbReference type="Proteomes" id="UP000270450">
    <property type="component" value="Segment"/>
</dbReference>
<accession>A0A2I6J1G7</accession>
<evidence type="ECO:0000256" key="3">
    <source>
        <dbReference type="ARBA" id="ARBA00012418"/>
    </source>
</evidence>
<evidence type="ECO:0000256" key="11">
    <source>
        <dbReference type="ARBA" id="ARBA00048552"/>
    </source>
</evidence>
<evidence type="ECO:0000256" key="5">
    <source>
        <dbReference type="ARBA" id="ARBA00022478"/>
    </source>
</evidence>
<keyword evidence="5" id="KW-0240">DNA-directed RNA polymerase</keyword>
<evidence type="ECO:0000256" key="8">
    <source>
        <dbReference type="ARBA" id="ARBA00022844"/>
    </source>
</evidence>
<dbReference type="GO" id="GO:0003899">
    <property type="term" value="F:DNA-directed RNA polymerase activity"/>
    <property type="evidence" value="ECO:0007669"/>
    <property type="project" value="UniProtKB-EC"/>
</dbReference>
<comment type="subunit">
    <text evidence="10">The DNA-dependent RNA polymerase used for intermediate and late genes expression consists of eight subunits 147 kDa, 133 kDa, 35 kDa, 30 kDa, 22 kDa, 19 kDa, 18 kDa and 7 kDa totalling more than 500 kDa in mass. The same holoenzyme, with the addition of the transcription-specificity factor RAP94, is used for early gene expression.</text>
</comment>
<sequence length="85" mass="9849">MQHPREENSIVVDLEPSLATFIKQGFNDLVKWPLLNIGIVLSNASTAVNEEWLTAVEHIATMKIFYKHIHKILTREMGFLVYLKR</sequence>
<evidence type="ECO:0000313" key="12">
    <source>
        <dbReference type="EMBL" id="AUL80307.1"/>
    </source>
</evidence>
<evidence type="ECO:0000256" key="9">
    <source>
        <dbReference type="ARBA" id="ARBA00023163"/>
    </source>
</evidence>
<name>A0A2I6J1G7_VACCV</name>
<keyword evidence="8" id="KW-0946">Virion</keyword>
<dbReference type="EC" id="2.7.7.6" evidence="3"/>
<evidence type="ECO:0000256" key="4">
    <source>
        <dbReference type="ARBA" id="ARBA00016965"/>
    </source>
</evidence>
<comment type="catalytic activity">
    <reaction evidence="11">
        <text>RNA(n) + a ribonucleoside 5'-triphosphate = RNA(n+1) + diphosphate</text>
        <dbReference type="Rhea" id="RHEA:21248"/>
        <dbReference type="Rhea" id="RHEA-COMP:14527"/>
        <dbReference type="Rhea" id="RHEA-COMP:17342"/>
        <dbReference type="ChEBI" id="CHEBI:33019"/>
        <dbReference type="ChEBI" id="CHEBI:61557"/>
        <dbReference type="ChEBI" id="CHEBI:140395"/>
        <dbReference type="EC" id="2.7.7.6"/>
    </reaction>
</comment>
<evidence type="ECO:0000256" key="10">
    <source>
        <dbReference type="ARBA" id="ARBA00026040"/>
    </source>
</evidence>
<dbReference type="EMBL" id="MG012795">
    <property type="protein sequence ID" value="AUL80307.1"/>
    <property type="molecule type" value="Genomic_DNA"/>
</dbReference>
<evidence type="ECO:0000256" key="7">
    <source>
        <dbReference type="ARBA" id="ARBA00022695"/>
    </source>
</evidence>
<dbReference type="Pfam" id="PF03396">
    <property type="entry name" value="Pox_RNA_pol_35"/>
    <property type="match status" value="1"/>
</dbReference>
<proteinExistence type="inferred from homology"/>
<keyword evidence="6" id="KW-0808">Transferase</keyword>
<evidence type="ECO:0000256" key="6">
    <source>
        <dbReference type="ARBA" id="ARBA00022679"/>
    </source>
</evidence>